<protein>
    <submittedName>
        <fullName evidence="1">Uncharacterized protein</fullName>
    </submittedName>
</protein>
<name>A0AAV8XYW8_9CUCU</name>
<accession>A0AAV8XYW8</accession>
<dbReference type="AlphaFoldDB" id="A0AAV8XYW8"/>
<gene>
    <name evidence="1" type="ORF">NQ318_013659</name>
</gene>
<dbReference type="EMBL" id="JAPWTK010000261">
    <property type="protein sequence ID" value="KAJ8944248.1"/>
    <property type="molecule type" value="Genomic_DNA"/>
</dbReference>
<comment type="caution">
    <text evidence="1">The sequence shown here is derived from an EMBL/GenBank/DDBJ whole genome shotgun (WGS) entry which is preliminary data.</text>
</comment>
<reference evidence="1" key="1">
    <citation type="journal article" date="2023" name="Insect Mol. Biol.">
        <title>Genome sequencing provides insights into the evolution of gene families encoding plant cell wall-degrading enzymes in longhorned beetles.</title>
        <authorList>
            <person name="Shin N.R."/>
            <person name="Okamura Y."/>
            <person name="Kirsch R."/>
            <person name="Pauchet Y."/>
        </authorList>
    </citation>
    <scope>NUCLEOTIDE SEQUENCE</scope>
    <source>
        <strain evidence="1">AMC_N1</strain>
    </source>
</reference>
<evidence type="ECO:0000313" key="1">
    <source>
        <dbReference type="EMBL" id="KAJ8944248.1"/>
    </source>
</evidence>
<dbReference type="Proteomes" id="UP001162162">
    <property type="component" value="Unassembled WGS sequence"/>
</dbReference>
<proteinExistence type="predicted"/>
<keyword evidence="2" id="KW-1185">Reference proteome</keyword>
<evidence type="ECO:0000313" key="2">
    <source>
        <dbReference type="Proteomes" id="UP001162162"/>
    </source>
</evidence>
<organism evidence="1 2">
    <name type="scientific">Aromia moschata</name>
    <dbReference type="NCBI Taxonomy" id="1265417"/>
    <lineage>
        <taxon>Eukaryota</taxon>
        <taxon>Metazoa</taxon>
        <taxon>Ecdysozoa</taxon>
        <taxon>Arthropoda</taxon>
        <taxon>Hexapoda</taxon>
        <taxon>Insecta</taxon>
        <taxon>Pterygota</taxon>
        <taxon>Neoptera</taxon>
        <taxon>Endopterygota</taxon>
        <taxon>Coleoptera</taxon>
        <taxon>Polyphaga</taxon>
        <taxon>Cucujiformia</taxon>
        <taxon>Chrysomeloidea</taxon>
        <taxon>Cerambycidae</taxon>
        <taxon>Cerambycinae</taxon>
        <taxon>Callichromatini</taxon>
        <taxon>Aromia</taxon>
    </lineage>
</organism>
<sequence length="65" mass="7197">MTECHDNSCRHACAPYVKLRKRANVRNSDFLGGAILDIPFPIAAPFAEDDTLFMPRVGIDGSDLF</sequence>